<evidence type="ECO:0000313" key="2">
    <source>
        <dbReference type="Proteomes" id="UP000053989"/>
    </source>
</evidence>
<proteinExistence type="predicted"/>
<gene>
    <name evidence="1" type="ORF">SCLCIDRAFT_24934</name>
</gene>
<reference evidence="2" key="2">
    <citation type="submission" date="2015-01" db="EMBL/GenBank/DDBJ databases">
        <title>Evolutionary Origins and Diversification of the Mycorrhizal Mutualists.</title>
        <authorList>
            <consortium name="DOE Joint Genome Institute"/>
            <consortium name="Mycorrhizal Genomics Consortium"/>
            <person name="Kohler A."/>
            <person name="Kuo A."/>
            <person name="Nagy L.G."/>
            <person name="Floudas D."/>
            <person name="Copeland A."/>
            <person name="Barry K.W."/>
            <person name="Cichocki N."/>
            <person name="Veneault-Fourrey C."/>
            <person name="LaButti K."/>
            <person name="Lindquist E.A."/>
            <person name="Lipzen A."/>
            <person name="Lundell T."/>
            <person name="Morin E."/>
            <person name="Murat C."/>
            <person name="Riley R."/>
            <person name="Ohm R."/>
            <person name="Sun H."/>
            <person name="Tunlid A."/>
            <person name="Henrissat B."/>
            <person name="Grigoriev I.V."/>
            <person name="Hibbett D.S."/>
            <person name="Martin F."/>
        </authorList>
    </citation>
    <scope>NUCLEOTIDE SEQUENCE [LARGE SCALE GENOMIC DNA]</scope>
    <source>
        <strain evidence="2">Foug A</strain>
    </source>
</reference>
<dbReference type="InParanoid" id="A0A0C3DPT9"/>
<dbReference type="Proteomes" id="UP000053989">
    <property type="component" value="Unassembled WGS sequence"/>
</dbReference>
<protein>
    <submittedName>
        <fullName evidence="1">Uncharacterized protein</fullName>
    </submittedName>
</protein>
<sequence>MPTLSANSDAHIAHHHHCHQQLGESGASIGFLHLSALAELHEHIISPIYRPPHTDLYNKSESSDAKPEGLHICPTVPPLCNNMEAAQSDRQISLMRKDLTYKIVHRNTIALQLNHIMLKWVEKDLRAVDKLVGHVRLMIRQSGHSAAFERFASRMGGLDDTASNAASTCFELTSPLLVVPSMPLLSLSQSPSPSPAPSTISPLTSGAIASTLLSTSPNASVWPSASTGAFHSMPGCFSFGCICHLRLHFDTVCVRMHAQGICAVSAAVWLIWALSCGSNSAFIGVNASISMFDTSQCLLDTSAWLLMPSVSPTPHFESPASSFVQHTRSIRLHSRSIHLAPQSIRLAAQHIRLTVRRIHLVSKSICMACPPTHASGVHMQYFTVVWDFQFDRQGYEHIQLV</sequence>
<dbReference type="EMBL" id="KN822041">
    <property type="protein sequence ID" value="KIM62645.1"/>
    <property type="molecule type" value="Genomic_DNA"/>
</dbReference>
<name>A0A0C3DPT9_9AGAM</name>
<keyword evidence="2" id="KW-1185">Reference proteome</keyword>
<dbReference type="HOGENOM" id="CLU_687286_0_0_1"/>
<accession>A0A0C3DPT9</accession>
<organism evidence="1 2">
    <name type="scientific">Scleroderma citrinum Foug A</name>
    <dbReference type="NCBI Taxonomy" id="1036808"/>
    <lineage>
        <taxon>Eukaryota</taxon>
        <taxon>Fungi</taxon>
        <taxon>Dikarya</taxon>
        <taxon>Basidiomycota</taxon>
        <taxon>Agaricomycotina</taxon>
        <taxon>Agaricomycetes</taxon>
        <taxon>Agaricomycetidae</taxon>
        <taxon>Boletales</taxon>
        <taxon>Sclerodermatineae</taxon>
        <taxon>Sclerodermataceae</taxon>
        <taxon>Scleroderma</taxon>
    </lineage>
</organism>
<evidence type="ECO:0000313" key="1">
    <source>
        <dbReference type="EMBL" id="KIM62645.1"/>
    </source>
</evidence>
<dbReference type="AlphaFoldDB" id="A0A0C3DPT9"/>
<reference evidence="1 2" key="1">
    <citation type="submission" date="2014-04" db="EMBL/GenBank/DDBJ databases">
        <authorList>
            <consortium name="DOE Joint Genome Institute"/>
            <person name="Kuo A."/>
            <person name="Kohler A."/>
            <person name="Nagy L.G."/>
            <person name="Floudas D."/>
            <person name="Copeland A."/>
            <person name="Barry K.W."/>
            <person name="Cichocki N."/>
            <person name="Veneault-Fourrey C."/>
            <person name="LaButti K."/>
            <person name="Lindquist E.A."/>
            <person name="Lipzen A."/>
            <person name="Lundell T."/>
            <person name="Morin E."/>
            <person name="Murat C."/>
            <person name="Sun H."/>
            <person name="Tunlid A."/>
            <person name="Henrissat B."/>
            <person name="Grigoriev I.V."/>
            <person name="Hibbett D.S."/>
            <person name="Martin F."/>
            <person name="Nordberg H.P."/>
            <person name="Cantor M.N."/>
            <person name="Hua S.X."/>
        </authorList>
    </citation>
    <scope>NUCLEOTIDE SEQUENCE [LARGE SCALE GENOMIC DNA]</scope>
    <source>
        <strain evidence="1 2">Foug A</strain>
    </source>
</reference>